<dbReference type="EMBL" id="KZ819327">
    <property type="protein sequence ID" value="PWN20640.1"/>
    <property type="molecule type" value="Genomic_DNA"/>
</dbReference>
<sequence length="805" mass="85937">MVATTNSQPVASGGWAAALSSRGLGQNILLGIMALSVLSGALAAPSPAGEMTQGRSVAAGKRNEDGLGAAMVRSEAKAARVGIAGTQGERAESFAESSGEHLEARGHKHEGAAPKARWHHRQQRAWARAVVTKTVTSQASASTHTAEDASAKNKSAASRGKGHSLHQDYDAIPSRSTSTKASTRVSSTSAPAVIWTYGTSRTTLEEATAFSTSHSEQATSLSSASSTAAASFLSSSSTTESPLPTAQSLNSNTLTVNKVAAAASSTLSVFNVHSKLFPAVVVIIVFGVLALSWLLFLGIRGYRWKQQEKAEEEARRAQLSATGRHLGSENHHQRSRSSRIKTGAQTLRKALSSEKLGGDSLAPASAGSVLLEVGDEVVCVPVEVAEEYQAAKRIYGNSPDMWNGKLYLSQCMARHKRNERLWGGAPHTPSPLSNLAAWNRSNSTLVSDGYLDEEKRSEEKHGLSTRLLENLRAMRAAKADETDDSIDPEKLGALNDFNPVVTQGSRYQWGITPSRSSSQQEDVEAPARRSSELPYAPFTPQMMPSPITFDNFDSAPLPRQMSVLVRQSVHERAESVSSPRMIPLPASPMPEALSLPEEGEAMETLTSLRDLPKVSLEDTPSPEARTRIVSRRYRHRTSAVPPMPASSADAYGYPSQNVAMPSTSPRGRAASYAVASQPAPAGRQRDHRAASVPVHQYPVTSPRAMPIAPSAPAAPTAPPSAPAGPQVIEQERPRAVSSRMSPVSSRDRLQQVRANLQQERQRGVSYSGGPAAARTTERGNRYVSGPAAAPPRKPAPVWTRQQSLE</sequence>
<keyword evidence="2" id="KW-1133">Transmembrane helix</keyword>
<evidence type="ECO:0000256" key="1">
    <source>
        <dbReference type="SAM" id="MobiDB-lite"/>
    </source>
</evidence>
<proteinExistence type="predicted"/>
<keyword evidence="2" id="KW-0472">Membrane</keyword>
<evidence type="ECO:0000313" key="4">
    <source>
        <dbReference type="EMBL" id="PWN20640.1"/>
    </source>
</evidence>
<feature type="region of interest" description="Disordered" evidence="1">
    <location>
        <begin position="509"/>
        <end position="541"/>
    </location>
</feature>
<dbReference type="GeneID" id="37011375"/>
<feature type="compositionally biased region" description="Polar residues" evidence="1">
    <location>
        <begin position="654"/>
        <end position="665"/>
    </location>
</feature>
<feature type="compositionally biased region" description="Basic residues" evidence="1">
    <location>
        <begin position="628"/>
        <end position="637"/>
    </location>
</feature>
<feature type="compositionally biased region" description="Low complexity" evidence="1">
    <location>
        <begin position="701"/>
        <end position="714"/>
    </location>
</feature>
<evidence type="ECO:0000313" key="5">
    <source>
        <dbReference type="Proteomes" id="UP000245942"/>
    </source>
</evidence>
<dbReference type="Proteomes" id="UP000245942">
    <property type="component" value="Unassembled WGS sequence"/>
</dbReference>
<feature type="compositionally biased region" description="Polar residues" evidence="1">
    <location>
        <begin position="509"/>
        <end position="520"/>
    </location>
</feature>
<feature type="signal peptide" evidence="3">
    <location>
        <begin position="1"/>
        <end position="43"/>
    </location>
</feature>
<feature type="compositionally biased region" description="Polar residues" evidence="1">
    <location>
        <begin position="174"/>
        <end position="185"/>
    </location>
</feature>
<protein>
    <submittedName>
        <fullName evidence="4">Uncharacterized protein</fullName>
    </submittedName>
</protein>
<feature type="compositionally biased region" description="Polar residues" evidence="1">
    <location>
        <begin position="133"/>
        <end position="144"/>
    </location>
</feature>
<feature type="transmembrane region" description="Helical" evidence="2">
    <location>
        <begin position="276"/>
        <end position="299"/>
    </location>
</feature>
<feature type="region of interest" description="Disordered" evidence="1">
    <location>
        <begin position="85"/>
        <end position="185"/>
    </location>
</feature>
<dbReference type="AlphaFoldDB" id="A0A316U611"/>
<feature type="region of interest" description="Disordered" evidence="1">
    <location>
        <begin position="314"/>
        <end position="344"/>
    </location>
</feature>
<keyword evidence="2" id="KW-0812">Transmembrane</keyword>
<feature type="chain" id="PRO_5016423713" evidence="3">
    <location>
        <begin position="44"/>
        <end position="805"/>
    </location>
</feature>
<gene>
    <name evidence="4" type="ORF">BCV69DRAFT_194832</name>
</gene>
<name>A0A316U611_9BASI</name>
<reference evidence="4 5" key="1">
    <citation type="journal article" date="2018" name="Mol. Biol. Evol.">
        <title>Broad Genomic Sampling Reveals a Smut Pathogenic Ancestry of the Fungal Clade Ustilaginomycotina.</title>
        <authorList>
            <person name="Kijpornyongpan T."/>
            <person name="Mondo S.J."/>
            <person name="Barry K."/>
            <person name="Sandor L."/>
            <person name="Lee J."/>
            <person name="Lipzen A."/>
            <person name="Pangilinan J."/>
            <person name="LaButti K."/>
            <person name="Hainaut M."/>
            <person name="Henrissat B."/>
            <person name="Grigoriev I.V."/>
            <person name="Spatafora J.W."/>
            <person name="Aime M.C."/>
        </authorList>
    </citation>
    <scope>NUCLEOTIDE SEQUENCE [LARGE SCALE GENOMIC DNA]</scope>
    <source>
        <strain evidence="4 5">MCA 4718</strain>
    </source>
</reference>
<organism evidence="4 5">
    <name type="scientific">Pseudomicrostroma glucosiphilum</name>
    <dbReference type="NCBI Taxonomy" id="1684307"/>
    <lineage>
        <taxon>Eukaryota</taxon>
        <taxon>Fungi</taxon>
        <taxon>Dikarya</taxon>
        <taxon>Basidiomycota</taxon>
        <taxon>Ustilaginomycotina</taxon>
        <taxon>Exobasidiomycetes</taxon>
        <taxon>Microstromatales</taxon>
        <taxon>Microstromatales incertae sedis</taxon>
        <taxon>Pseudomicrostroma</taxon>
    </lineage>
</organism>
<feature type="compositionally biased region" description="Basic and acidic residues" evidence="1">
    <location>
        <begin position="89"/>
        <end position="112"/>
    </location>
</feature>
<evidence type="ECO:0000256" key="3">
    <source>
        <dbReference type="SAM" id="SignalP"/>
    </source>
</evidence>
<feature type="region of interest" description="Disordered" evidence="1">
    <location>
        <begin position="614"/>
        <end position="805"/>
    </location>
</feature>
<dbReference type="RefSeq" id="XP_025347800.1">
    <property type="nucleotide sequence ID" value="XM_025489641.1"/>
</dbReference>
<keyword evidence="3" id="KW-0732">Signal</keyword>
<evidence type="ECO:0000256" key="2">
    <source>
        <dbReference type="SAM" id="Phobius"/>
    </source>
</evidence>
<keyword evidence="5" id="KW-1185">Reference proteome</keyword>
<accession>A0A316U611</accession>